<evidence type="ECO:0000256" key="1">
    <source>
        <dbReference type="SAM" id="MobiDB-lite"/>
    </source>
</evidence>
<evidence type="ECO:0008006" key="4">
    <source>
        <dbReference type="Google" id="ProtNLM"/>
    </source>
</evidence>
<evidence type="ECO:0000313" key="2">
    <source>
        <dbReference type="EMBL" id="MCF0264611.1"/>
    </source>
</evidence>
<comment type="caution">
    <text evidence="2">The sequence shown here is derived from an EMBL/GenBank/DDBJ whole genome shotgun (WGS) entry which is preliminary data.</text>
</comment>
<dbReference type="Proteomes" id="UP000887320">
    <property type="component" value="Unassembled WGS sequence"/>
</dbReference>
<protein>
    <recommendedName>
        <fullName evidence="4">Lipoprotein</fullName>
    </recommendedName>
</protein>
<organism evidence="2 3">
    <name type="scientific">Acinetobacter guillouiae</name>
    <name type="common">Acinetobacter genomosp. 11</name>
    <dbReference type="NCBI Taxonomy" id="106649"/>
    <lineage>
        <taxon>Bacteria</taxon>
        <taxon>Pseudomonadati</taxon>
        <taxon>Pseudomonadota</taxon>
        <taxon>Gammaproteobacteria</taxon>
        <taxon>Moraxellales</taxon>
        <taxon>Moraxellaceae</taxon>
        <taxon>Acinetobacter</taxon>
    </lineage>
</organism>
<dbReference type="AlphaFoldDB" id="A0A6A1RWJ2"/>
<dbReference type="RefSeq" id="WP_004717269.1">
    <property type="nucleotide sequence ID" value="NZ_BBRY01000016.1"/>
</dbReference>
<sequence length="69" mass="8226">MLNKVIVLGVVAISLTGCIVAPFDDGHRGGHGRYDQRHDSDHRWDQRRDGDRHRYDRDRNDRDWNWKGR</sequence>
<evidence type="ECO:0000313" key="3">
    <source>
        <dbReference type="Proteomes" id="UP000887320"/>
    </source>
</evidence>
<accession>A0A6A1RWJ2</accession>
<reference evidence="2" key="1">
    <citation type="submission" date="2021-07" db="EMBL/GenBank/DDBJ databases">
        <authorList>
            <person name="Fernandez M."/>
            <person name="Pereira P."/>
            <person name="Torres Tejerizo G.A."/>
            <person name="Gonzalez P."/>
            <person name="Agostini E."/>
        </authorList>
    </citation>
    <scope>NUCLEOTIDE SEQUENCE</scope>
    <source>
        <strain evidence="2">SFC 500-1A</strain>
    </source>
</reference>
<proteinExistence type="predicted"/>
<feature type="region of interest" description="Disordered" evidence="1">
    <location>
        <begin position="24"/>
        <end position="60"/>
    </location>
</feature>
<name>A0A6A1RWJ2_ACIGI</name>
<dbReference type="PROSITE" id="PS51257">
    <property type="entry name" value="PROKAR_LIPOPROTEIN"/>
    <property type="match status" value="1"/>
</dbReference>
<gene>
    <name evidence="2" type="ORF">KW868_09055</name>
</gene>
<dbReference type="EMBL" id="JAHWXT010000002">
    <property type="protein sequence ID" value="MCF0264611.1"/>
    <property type="molecule type" value="Genomic_DNA"/>
</dbReference>